<dbReference type="PROSITE" id="PS50850">
    <property type="entry name" value="MFS"/>
    <property type="match status" value="1"/>
</dbReference>
<keyword evidence="3 5" id="KW-1133">Transmembrane helix</keyword>
<feature type="transmembrane region" description="Helical" evidence="5">
    <location>
        <begin position="381"/>
        <end position="401"/>
    </location>
</feature>
<evidence type="ECO:0000256" key="2">
    <source>
        <dbReference type="ARBA" id="ARBA00022692"/>
    </source>
</evidence>
<gene>
    <name evidence="7" type="ORF">R5R35_014393</name>
</gene>
<dbReference type="Pfam" id="PF07690">
    <property type="entry name" value="MFS_1"/>
    <property type="match status" value="2"/>
</dbReference>
<feature type="transmembrane region" description="Helical" evidence="5">
    <location>
        <begin position="223"/>
        <end position="246"/>
    </location>
</feature>
<feature type="domain" description="Major facilitator superfamily (MFS) profile" evidence="6">
    <location>
        <begin position="5"/>
        <end position="405"/>
    </location>
</feature>
<keyword evidence="4 5" id="KW-0472">Membrane</keyword>
<dbReference type="GO" id="GO:0022857">
    <property type="term" value="F:transmembrane transporter activity"/>
    <property type="evidence" value="ECO:0007669"/>
    <property type="project" value="InterPro"/>
</dbReference>
<sequence length="410" mass="45582">MNKYIFNILCTVAFTDLVAISLVVPLMGAHLRSLGMSHFLIGLLGSAYAGLQLITSPIIGSWSDVQGHRLIFIQTMVICSLCYLLWGFTTSLGVILLIRLVLGSFKHTQTLCKALISYTVPQPEQAEAFGKLNAMAGIGFMIGPIIGGHMAELENGFLYICCLVAFTLWINIGLVYIFIPEHISTSKHESHVENKLRKERENSLKVQFMSSFSLLKSVDWIDFWDLFTLKFLVTFCQSLFFSNYGLYIQDAFGVGPVWVGYTISFQGMIGALSSVLISYLEKFYHMDPTYKVRMFHGFILFTISFCILSYALSLIYFILGLVPLSSSGAFLRVVGMEILLQRTDADKRGSLMGSSNSVSSIGRLVGPVIGGLIRDLAGAQVVFILIQFITGCGAVLAYYFLHRKVPNKYE</sequence>
<evidence type="ECO:0000313" key="7">
    <source>
        <dbReference type="EMBL" id="KAK7862376.1"/>
    </source>
</evidence>
<feature type="transmembrane region" description="Helical" evidence="5">
    <location>
        <begin position="298"/>
        <end position="319"/>
    </location>
</feature>
<evidence type="ECO:0000313" key="8">
    <source>
        <dbReference type="Proteomes" id="UP001378592"/>
    </source>
</evidence>
<feature type="transmembrane region" description="Helical" evidence="5">
    <location>
        <begin position="39"/>
        <end position="59"/>
    </location>
</feature>
<keyword evidence="2 5" id="KW-0812">Transmembrane</keyword>
<dbReference type="PANTHER" id="PTHR24002">
    <property type="entry name" value="SOLUTE CARRIER FAMILY 22 MEMBER 18"/>
    <property type="match status" value="1"/>
</dbReference>
<dbReference type="PANTHER" id="PTHR24002:SF3">
    <property type="entry name" value="SOLUTE CARRIER FAMILY 22 MEMBER 18"/>
    <property type="match status" value="1"/>
</dbReference>
<evidence type="ECO:0000256" key="4">
    <source>
        <dbReference type="ARBA" id="ARBA00023136"/>
    </source>
</evidence>
<comment type="subcellular location">
    <subcellularLocation>
        <location evidence="1">Membrane</location>
        <topology evidence="1">Multi-pass membrane protein</topology>
    </subcellularLocation>
</comment>
<dbReference type="Proteomes" id="UP001378592">
    <property type="component" value="Unassembled WGS sequence"/>
</dbReference>
<dbReference type="Gene3D" id="1.20.1250.20">
    <property type="entry name" value="MFS general substrate transporter like domains"/>
    <property type="match status" value="1"/>
</dbReference>
<evidence type="ECO:0000259" key="6">
    <source>
        <dbReference type="PROSITE" id="PS50850"/>
    </source>
</evidence>
<dbReference type="InterPro" id="IPR020846">
    <property type="entry name" value="MFS_dom"/>
</dbReference>
<reference evidence="7 8" key="1">
    <citation type="submission" date="2024-03" db="EMBL/GenBank/DDBJ databases">
        <title>The genome assembly and annotation of the cricket Gryllus longicercus Weissman &amp; Gray.</title>
        <authorList>
            <person name="Szrajer S."/>
            <person name="Gray D."/>
            <person name="Ylla G."/>
        </authorList>
    </citation>
    <scope>NUCLEOTIDE SEQUENCE [LARGE SCALE GENOMIC DNA]</scope>
    <source>
        <strain evidence="7">DAG 2021-001</strain>
        <tissue evidence="7">Whole body minus gut</tissue>
    </source>
</reference>
<evidence type="ECO:0000256" key="3">
    <source>
        <dbReference type="ARBA" id="ARBA00022989"/>
    </source>
</evidence>
<dbReference type="GO" id="GO:0005635">
    <property type="term" value="C:nuclear envelope"/>
    <property type="evidence" value="ECO:0007669"/>
    <property type="project" value="TreeGrafter"/>
</dbReference>
<dbReference type="AlphaFoldDB" id="A0AAN9VGE0"/>
<feature type="transmembrane region" description="Helical" evidence="5">
    <location>
        <begin position="157"/>
        <end position="179"/>
    </location>
</feature>
<feature type="transmembrane region" description="Helical" evidence="5">
    <location>
        <begin position="132"/>
        <end position="151"/>
    </location>
</feature>
<dbReference type="SUPFAM" id="SSF103473">
    <property type="entry name" value="MFS general substrate transporter"/>
    <property type="match status" value="1"/>
</dbReference>
<dbReference type="InterPro" id="IPR011701">
    <property type="entry name" value="MFS"/>
</dbReference>
<dbReference type="InterPro" id="IPR001958">
    <property type="entry name" value="Tet-R_TetA/multi-R_MdtG-like"/>
</dbReference>
<evidence type="ECO:0000256" key="1">
    <source>
        <dbReference type="ARBA" id="ARBA00004141"/>
    </source>
</evidence>
<feature type="transmembrane region" description="Helical" evidence="5">
    <location>
        <begin position="71"/>
        <end position="98"/>
    </location>
</feature>
<dbReference type="EMBL" id="JAZDUA010000278">
    <property type="protein sequence ID" value="KAK7862376.1"/>
    <property type="molecule type" value="Genomic_DNA"/>
</dbReference>
<organism evidence="7 8">
    <name type="scientific">Gryllus longicercus</name>
    <dbReference type="NCBI Taxonomy" id="2509291"/>
    <lineage>
        <taxon>Eukaryota</taxon>
        <taxon>Metazoa</taxon>
        <taxon>Ecdysozoa</taxon>
        <taxon>Arthropoda</taxon>
        <taxon>Hexapoda</taxon>
        <taxon>Insecta</taxon>
        <taxon>Pterygota</taxon>
        <taxon>Neoptera</taxon>
        <taxon>Polyneoptera</taxon>
        <taxon>Orthoptera</taxon>
        <taxon>Ensifera</taxon>
        <taxon>Gryllidea</taxon>
        <taxon>Grylloidea</taxon>
        <taxon>Gryllidae</taxon>
        <taxon>Gryllinae</taxon>
        <taxon>Gryllus</taxon>
    </lineage>
</organism>
<name>A0AAN9VGE0_9ORTH</name>
<proteinExistence type="predicted"/>
<feature type="transmembrane region" description="Helical" evidence="5">
    <location>
        <begin position="258"/>
        <end position="277"/>
    </location>
</feature>
<dbReference type="PRINTS" id="PR01035">
    <property type="entry name" value="TCRTETA"/>
</dbReference>
<comment type="caution">
    <text evidence="7">The sequence shown here is derived from an EMBL/GenBank/DDBJ whole genome shotgun (WGS) entry which is preliminary data.</text>
</comment>
<dbReference type="GO" id="GO:0016020">
    <property type="term" value="C:membrane"/>
    <property type="evidence" value="ECO:0007669"/>
    <property type="project" value="UniProtKB-SubCell"/>
</dbReference>
<evidence type="ECO:0000256" key="5">
    <source>
        <dbReference type="SAM" id="Phobius"/>
    </source>
</evidence>
<dbReference type="InterPro" id="IPR036259">
    <property type="entry name" value="MFS_trans_sf"/>
</dbReference>
<protein>
    <recommendedName>
        <fullName evidence="6">Major facilitator superfamily (MFS) profile domain-containing protein</fullName>
    </recommendedName>
</protein>
<feature type="transmembrane region" description="Helical" evidence="5">
    <location>
        <begin position="6"/>
        <end position="27"/>
    </location>
</feature>
<accession>A0AAN9VGE0</accession>
<keyword evidence="8" id="KW-1185">Reference proteome</keyword>